<keyword evidence="9" id="KW-1185">Reference proteome</keyword>
<dbReference type="InterPro" id="IPR027417">
    <property type="entry name" value="P-loop_NTPase"/>
</dbReference>
<dbReference type="SMART" id="SM00382">
    <property type="entry name" value="AAA"/>
    <property type="match status" value="1"/>
</dbReference>
<keyword evidence="5" id="KW-0864">Zinc transport</keyword>
<evidence type="ECO:0000256" key="1">
    <source>
        <dbReference type="ARBA" id="ARBA00005417"/>
    </source>
</evidence>
<keyword evidence="6" id="KW-0406">Ion transport</keyword>
<reference evidence="9" key="1">
    <citation type="submission" date="2017-10" db="EMBL/GenBank/DDBJ databases">
        <title>Completed PacBio SMRT sequence of Methylosinus trichosporium OB3b reveals presence of a third large plasmid.</title>
        <authorList>
            <person name="Charles T.C."/>
            <person name="Lynch M.D.J."/>
            <person name="Heil J.R."/>
            <person name="Cheng J."/>
        </authorList>
    </citation>
    <scope>NUCLEOTIDE SEQUENCE [LARGE SCALE GENOMIC DNA]</scope>
    <source>
        <strain evidence="9">OB3b</strain>
    </source>
</reference>
<evidence type="ECO:0000256" key="2">
    <source>
        <dbReference type="ARBA" id="ARBA00022448"/>
    </source>
</evidence>
<evidence type="ECO:0000313" key="8">
    <source>
        <dbReference type="EMBL" id="ATQ68567.1"/>
    </source>
</evidence>
<dbReference type="GO" id="GO:0005524">
    <property type="term" value="F:ATP binding"/>
    <property type="evidence" value="ECO:0007669"/>
    <property type="project" value="UniProtKB-KW"/>
</dbReference>
<keyword evidence="4 8" id="KW-0067">ATP-binding</keyword>
<dbReference type="PANTHER" id="PTHR42734:SF5">
    <property type="entry name" value="IRON TRANSPORT SYSTEM ATP-BINDING PROTEIN HI_0361-RELATED"/>
    <property type="match status" value="1"/>
</dbReference>
<dbReference type="Proteomes" id="UP000230709">
    <property type="component" value="Chromosome"/>
</dbReference>
<dbReference type="STRING" id="595536.GCA_000178815_02715"/>
<dbReference type="PROSITE" id="PS50893">
    <property type="entry name" value="ABC_TRANSPORTER_2"/>
    <property type="match status" value="1"/>
</dbReference>
<dbReference type="InterPro" id="IPR050153">
    <property type="entry name" value="Metal_Ion_Import_ABC"/>
</dbReference>
<dbReference type="SUPFAM" id="SSF52540">
    <property type="entry name" value="P-loop containing nucleoside triphosphate hydrolases"/>
    <property type="match status" value="1"/>
</dbReference>
<protein>
    <submittedName>
        <fullName evidence="8">Metal ABC transporter ATP-binding protein</fullName>
    </submittedName>
</protein>
<evidence type="ECO:0000256" key="6">
    <source>
        <dbReference type="ARBA" id="ARBA00023065"/>
    </source>
</evidence>
<comment type="similarity">
    <text evidence="1">Belongs to the ABC transporter superfamily.</text>
</comment>
<dbReference type="GO" id="GO:0006829">
    <property type="term" value="P:zinc ion transport"/>
    <property type="evidence" value="ECO:0007669"/>
    <property type="project" value="UniProtKB-KW"/>
</dbReference>
<gene>
    <name evidence="8" type="ORF">CQW49_12255</name>
</gene>
<keyword evidence="2" id="KW-0813">Transport</keyword>
<accession>A0A2D2D0P7</accession>
<evidence type="ECO:0000256" key="4">
    <source>
        <dbReference type="ARBA" id="ARBA00022840"/>
    </source>
</evidence>
<dbReference type="PANTHER" id="PTHR42734">
    <property type="entry name" value="METAL TRANSPORT SYSTEM ATP-BINDING PROTEIN TM_0124-RELATED"/>
    <property type="match status" value="1"/>
</dbReference>
<dbReference type="EMBL" id="CP023737">
    <property type="protein sequence ID" value="ATQ68567.1"/>
    <property type="molecule type" value="Genomic_DNA"/>
</dbReference>
<dbReference type="KEGG" id="mtw:CQW49_12255"/>
<dbReference type="InterPro" id="IPR003593">
    <property type="entry name" value="AAA+_ATPase"/>
</dbReference>
<name>A0A2D2D0P7_METT3</name>
<keyword evidence="3" id="KW-0547">Nucleotide-binding</keyword>
<dbReference type="GO" id="GO:0016887">
    <property type="term" value="F:ATP hydrolysis activity"/>
    <property type="evidence" value="ECO:0007669"/>
    <property type="project" value="InterPro"/>
</dbReference>
<organism evidence="8 9">
    <name type="scientific">Methylosinus trichosporium (strain ATCC 35070 / NCIMB 11131 / UNIQEM 75 / OB3b)</name>
    <dbReference type="NCBI Taxonomy" id="595536"/>
    <lineage>
        <taxon>Bacteria</taxon>
        <taxon>Pseudomonadati</taxon>
        <taxon>Pseudomonadota</taxon>
        <taxon>Alphaproteobacteria</taxon>
        <taxon>Hyphomicrobiales</taxon>
        <taxon>Methylocystaceae</taxon>
        <taxon>Methylosinus</taxon>
    </lineage>
</organism>
<dbReference type="Pfam" id="PF00005">
    <property type="entry name" value="ABC_tran"/>
    <property type="match status" value="1"/>
</dbReference>
<evidence type="ECO:0000256" key="5">
    <source>
        <dbReference type="ARBA" id="ARBA00022906"/>
    </source>
</evidence>
<evidence type="ECO:0000259" key="7">
    <source>
        <dbReference type="PROSITE" id="PS50893"/>
    </source>
</evidence>
<dbReference type="AlphaFoldDB" id="A0A2D2D0P7"/>
<dbReference type="InterPro" id="IPR003439">
    <property type="entry name" value="ABC_transporter-like_ATP-bd"/>
</dbReference>
<proteinExistence type="inferred from homology"/>
<dbReference type="Gene3D" id="3.40.50.300">
    <property type="entry name" value="P-loop containing nucleotide triphosphate hydrolases"/>
    <property type="match status" value="1"/>
</dbReference>
<dbReference type="RefSeq" id="WP_003613255.1">
    <property type="nucleotide sequence ID" value="NZ_ADVE02000001.1"/>
</dbReference>
<feature type="domain" description="ABC transporter" evidence="7">
    <location>
        <begin position="6"/>
        <end position="234"/>
    </location>
</feature>
<keyword evidence="5" id="KW-0862">Zinc</keyword>
<evidence type="ECO:0000256" key="3">
    <source>
        <dbReference type="ARBA" id="ARBA00022741"/>
    </source>
</evidence>
<sequence>MSAGVVRLDNVTLGYERRPAVHHLSGAIGPAGALAVCGPNGAGKSTLLKGLAGLLKPIGGRILREGLTLRDISYLPQAAEIDLSFPIDVFDFVASGATRRIGFFGGVDRREEERAIAAIAAVGLEGFEDRQIGALSGGQTQRALFARLIVEDRPVVLLDEPFGAIDASTIDDLVKIIARWREERRSVVAVLHELELARRVFPQTLLLAREPIFWGPTREALSEERLAEASRMIEAFDREAQECRRDETDHAA</sequence>
<evidence type="ECO:0000313" key="9">
    <source>
        <dbReference type="Proteomes" id="UP000230709"/>
    </source>
</evidence>